<proteinExistence type="predicted"/>
<organism evidence="2 3">
    <name type="scientific">Ectocarpus siliculosus</name>
    <name type="common">Brown alga</name>
    <name type="synonym">Conferva siliculosa</name>
    <dbReference type="NCBI Taxonomy" id="2880"/>
    <lineage>
        <taxon>Eukaryota</taxon>
        <taxon>Sar</taxon>
        <taxon>Stramenopiles</taxon>
        <taxon>Ochrophyta</taxon>
        <taxon>PX clade</taxon>
        <taxon>Phaeophyceae</taxon>
        <taxon>Ectocarpales</taxon>
        <taxon>Ectocarpaceae</taxon>
        <taxon>Ectocarpus</taxon>
    </lineage>
</organism>
<evidence type="ECO:0000313" key="3">
    <source>
        <dbReference type="Proteomes" id="UP000002630"/>
    </source>
</evidence>
<sequence length="113" mass="12288">MAGSATEQFRPCRRVLTPGFSGTEEARPQGLARIESSPRVTPRPTGLRTNAKASRRSGYDIPDPGLVLQSKHVVMDDTGRPAKERVSGELTLEKAFGTCVARARFETKSELST</sequence>
<evidence type="ECO:0000313" key="2">
    <source>
        <dbReference type="EMBL" id="CBN75728.1"/>
    </source>
</evidence>
<gene>
    <name evidence="2" type="ORF">Esi_0167_0033</name>
</gene>
<keyword evidence="3" id="KW-1185">Reference proteome</keyword>
<dbReference type="EMBL" id="FN649760">
    <property type="protein sequence ID" value="CBN75728.1"/>
    <property type="molecule type" value="Genomic_DNA"/>
</dbReference>
<dbReference type="AlphaFoldDB" id="D8LGF3"/>
<name>D8LGF3_ECTSI</name>
<dbReference type="InParanoid" id="D8LGF3"/>
<accession>D8LGF3</accession>
<protein>
    <submittedName>
        <fullName evidence="2">Uncharacterized protein</fullName>
    </submittedName>
</protein>
<reference evidence="2 3" key="1">
    <citation type="journal article" date="2010" name="Nature">
        <title>The Ectocarpus genome and the independent evolution of multicellularity in brown algae.</title>
        <authorList>
            <person name="Cock J.M."/>
            <person name="Sterck L."/>
            <person name="Rouze P."/>
            <person name="Scornet D."/>
            <person name="Allen A.E."/>
            <person name="Amoutzias G."/>
            <person name="Anthouard V."/>
            <person name="Artiguenave F."/>
            <person name="Aury J.M."/>
            <person name="Badger J.H."/>
            <person name="Beszteri B."/>
            <person name="Billiau K."/>
            <person name="Bonnet E."/>
            <person name="Bothwell J.H."/>
            <person name="Bowler C."/>
            <person name="Boyen C."/>
            <person name="Brownlee C."/>
            <person name="Carrano C.J."/>
            <person name="Charrier B."/>
            <person name="Cho G.Y."/>
            <person name="Coelho S.M."/>
            <person name="Collen J."/>
            <person name="Corre E."/>
            <person name="Da Silva C."/>
            <person name="Delage L."/>
            <person name="Delaroque N."/>
            <person name="Dittami S.M."/>
            <person name="Doulbeau S."/>
            <person name="Elias M."/>
            <person name="Farnham G."/>
            <person name="Gachon C.M."/>
            <person name="Gschloessl B."/>
            <person name="Heesch S."/>
            <person name="Jabbari K."/>
            <person name="Jubin C."/>
            <person name="Kawai H."/>
            <person name="Kimura K."/>
            <person name="Kloareg B."/>
            <person name="Kupper F.C."/>
            <person name="Lang D."/>
            <person name="Le Bail A."/>
            <person name="Leblanc C."/>
            <person name="Lerouge P."/>
            <person name="Lohr M."/>
            <person name="Lopez P.J."/>
            <person name="Martens C."/>
            <person name="Maumus F."/>
            <person name="Michel G."/>
            <person name="Miranda-Saavedra D."/>
            <person name="Morales J."/>
            <person name="Moreau H."/>
            <person name="Motomura T."/>
            <person name="Nagasato C."/>
            <person name="Napoli C.A."/>
            <person name="Nelson D.R."/>
            <person name="Nyvall-Collen P."/>
            <person name="Peters A.F."/>
            <person name="Pommier C."/>
            <person name="Potin P."/>
            <person name="Poulain J."/>
            <person name="Quesneville H."/>
            <person name="Read B."/>
            <person name="Rensing S.A."/>
            <person name="Ritter A."/>
            <person name="Rousvoal S."/>
            <person name="Samanta M."/>
            <person name="Samson G."/>
            <person name="Schroeder D.C."/>
            <person name="Segurens B."/>
            <person name="Strittmatter M."/>
            <person name="Tonon T."/>
            <person name="Tregear J.W."/>
            <person name="Valentin K."/>
            <person name="von Dassow P."/>
            <person name="Yamagishi T."/>
            <person name="Van de Peer Y."/>
            <person name="Wincker P."/>
        </authorList>
    </citation>
    <scope>NUCLEOTIDE SEQUENCE [LARGE SCALE GENOMIC DNA]</scope>
    <source>
        <strain evidence="3">Ec32 / CCAP1310/4</strain>
    </source>
</reference>
<evidence type="ECO:0000256" key="1">
    <source>
        <dbReference type="SAM" id="MobiDB-lite"/>
    </source>
</evidence>
<dbReference type="OrthoDB" id="186791at2759"/>
<dbReference type="Proteomes" id="UP000002630">
    <property type="component" value="Unassembled WGS sequence"/>
</dbReference>
<feature type="region of interest" description="Disordered" evidence="1">
    <location>
        <begin position="1"/>
        <end position="65"/>
    </location>
</feature>